<organism evidence="1 2">
    <name type="scientific">Leersia perrieri</name>
    <dbReference type="NCBI Taxonomy" id="77586"/>
    <lineage>
        <taxon>Eukaryota</taxon>
        <taxon>Viridiplantae</taxon>
        <taxon>Streptophyta</taxon>
        <taxon>Embryophyta</taxon>
        <taxon>Tracheophyta</taxon>
        <taxon>Spermatophyta</taxon>
        <taxon>Magnoliopsida</taxon>
        <taxon>Liliopsida</taxon>
        <taxon>Poales</taxon>
        <taxon>Poaceae</taxon>
        <taxon>BOP clade</taxon>
        <taxon>Oryzoideae</taxon>
        <taxon>Oryzeae</taxon>
        <taxon>Oryzinae</taxon>
        <taxon>Leersia</taxon>
    </lineage>
</organism>
<evidence type="ECO:0000313" key="1">
    <source>
        <dbReference type="EnsemblPlants" id="LPERR01G00880.1"/>
    </source>
</evidence>
<name>A0A0D9UW18_9ORYZ</name>
<evidence type="ECO:0000313" key="2">
    <source>
        <dbReference type="Proteomes" id="UP000032180"/>
    </source>
</evidence>
<dbReference type="AlphaFoldDB" id="A0A0D9UW18"/>
<accession>A0A0D9UW18</accession>
<reference evidence="1 2" key="1">
    <citation type="submission" date="2012-08" db="EMBL/GenBank/DDBJ databases">
        <title>Oryza genome evolution.</title>
        <authorList>
            <person name="Wing R.A."/>
        </authorList>
    </citation>
    <scope>NUCLEOTIDE SEQUENCE</scope>
</reference>
<sequence>MWFKGSILRRGSAERRRVFWRGVRVLGRPALRRACGCLLAFAFGSFGCRSAGEELVTSGYDNNVLTVSADKTAKVWDILEDASGK</sequence>
<dbReference type="Gramene" id="LPERR01G00880.1">
    <property type="protein sequence ID" value="LPERR01G00880.1"/>
    <property type="gene ID" value="LPERR01G00880"/>
</dbReference>
<dbReference type="HOGENOM" id="CLU_2515887_0_0_1"/>
<keyword evidence="2" id="KW-1185">Reference proteome</keyword>
<protein>
    <submittedName>
        <fullName evidence="1">Uncharacterized protein</fullName>
    </submittedName>
</protein>
<dbReference type="Proteomes" id="UP000032180">
    <property type="component" value="Chromosome 1"/>
</dbReference>
<reference evidence="1" key="3">
    <citation type="submission" date="2015-04" db="UniProtKB">
        <authorList>
            <consortium name="EnsemblPlants"/>
        </authorList>
    </citation>
    <scope>IDENTIFICATION</scope>
</reference>
<proteinExistence type="predicted"/>
<reference evidence="2" key="2">
    <citation type="submission" date="2013-12" db="EMBL/GenBank/DDBJ databases">
        <authorList>
            <person name="Yu Y."/>
            <person name="Lee S."/>
            <person name="de Baynast K."/>
            <person name="Wissotski M."/>
            <person name="Liu L."/>
            <person name="Talag J."/>
            <person name="Goicoechea J."/>
            <person name="Angelova A."/>
            <person name="Jetty R."/>
            <person name="Kudrna D."/>
            <person name="Golser W."/>
            <person name="Rivera L."/>
            <person name="Zhang J."/>
            <person name="Wing R."/>
        </authorList>
    </citation>
    <scope>NUCLEOTIDE SEQUENCE</scope>
</reference>
<dbReference type="EnsemblPlants" id="LPERR01G00880.1">
    <property type="protein sequence ID" value="LPERR01G00880.1"/>
    <property type="gene ID" value="LPERR01G00880"/>
</dbReference>